<dbReference type="RefSeq" id="WP_157695830.1">
    <property type="nucleotide sequence ID" value="NZ_FCOA02000016.1"/>
</dbReference>
<feature type="transmembrane region" description="Helical" evidence="1">
    <location>
        <begin position="109"/>
        <end position="132"/>
    </location>
</feature>
<evidence type="ECO:0000313" key="2">
    <source>
        <dbReference type="EMBL" id="SAK75882.1"/>
    </source>
</evidence>
<feature type="transmembrane region" description="Helical" evidence="1">
    <location>
        <begin position="22"/>
        <end position="43"/>
    </location>
</feature>
<proteinExistence type="predicted"/>
<dbReference type="Proteomes" id="UP000054851">
    <property type="component" value="Unassembled WGS sequence"/>
</dbReference>
<dbReference type="AlphaFoldDB" id="A0A158C0L7"/>
<sequence length="178" mass="19136">MLTSAIGVLRRRILSVHSDHKCIAKGTAVVSLFVFLGKGAGAFKEMAIAYRYGIGSTVDAWQLALTLVTWLPLTLIAELSILLVPLFVSMRKSKEEMSQFLNELEAMCLVLGVLLTSALLIAWPLVAYVVAAGNLSAGTREMCFHLLAGMSPVGVLSFTVCITAARLQSCDVKGMSTR</sequence>
<dbReference type="STRING" id="1777140.AWB79_04524"/>
<keyword evidence="1" id="KW-1133">Transmembrane helix</keyword>
<keyword evidence="1" id="KW-0472">Membrane</keyword>
<reference evidence="2" key="1">
    <citation type="submission" date="2016-01" db="EMBL/GenBank/DDBJ databases">
        <authorList>
            <person name="Peeters C."/>
        </authorList>
    </citation>
    <scope>NUCLEOTIDE SEQUENCE</scope>
    <source>
        <strain evidence="2">LMG 29322</strain>
    </source>
</reference>
<keyword evidence="1" id="KW-0812">Transmembrane</keyword>
<name>A0A158C0L7_9BURK</name>
<evidence type="ECO:0000313" key="3">
    <source>
        <dbReference type="Proteomes" id="UP000054851"/>
    </source>
</evidence>
<organism evidence="2 3">
    <name type="scientific">Caballeronia hypogeia</name>
    <dbReference type="NCBI Taxonomy" id="1777140"/>
    <lineage>
        <taxon>Bacteria</taxon>
        <taxon>Pseudomonadati</taxon>
        <taxon>Pseudomonadota</taxon>
        <taxon>Betaproteobacteria</taxon>
        <taxon>Burkholderiales</taxon>
        <taxon>Burkholderiaceae</taxon>
        <taxon>Caballeronia</taxon>
    </lineage>
</organism>
<feature type="transmembrane region" description="Helical" evidence="1">
    <location>
        <begin position="63"/>
        <end position="88"/>
    </location>
</feature>
<evidence type="ECO:0000256" key="1">
    <source>
        <dbReference type="SAM" id="Phobius"/>
    </source>
</evidence>
<protein>
    <submittedName>
        <fullName evidence="2">Virulence factor MVIN family protein</fullName>
    </submittedName>
</protein>
<feature type="transmembrane region" description="Helical" evidence="1">
    <location>
        <begin position="144"/>
        <end position="165"/>
    </location>
</feature>
<dbReference type="EMBL" id="FCOA02000016">
    <property type="protein sequence ID" value="SAK75882.1"/>
    <property type="molecule type" value="Genomic_DNA"/>
</dbReference>
<accession>A0A158C0L7</accession>
<dbReference type="OrthoDB" id="9804143at2"/>
<gene>
    <name evidence="2" type="ORF">AWB79_04524</name>
</gene>
<keyword evidence="3" id="KW-1185">Reference proteome</keyword>
<comment type="caution">
    <text evidence="2">The sequence shown here is derived from an EMBL/GenBank/DDBJ whole genome shotgun (WGS) entry which is preliminary data.</text>
</comment>